<feature type="transmembrane region" description="Helical" evidence="1">
    <location>
        <begin position="241"/>
        <end position="262"/>
    </location>
</feature>
<dbReference type="RefSeq" id="WP_221235876.1">
    <property type="nucleotide sequence ID" value="NZ_BMHZ01000002.1"/>
</dbReference>
<reference evidence="3" key="4">
    <citation type="submission" date="2024-05" db="EMBL/GenBank/DDBJ databases">
        <authorList>
            <person name="Sun Q."/>
            <person name="Zhou Y."/>
        </authorList>
    </citation>
    <scope>NUCLEOTIDE SEQUENCE</scope>
    <source>
        <strain evidence="3">CGMCC 1.15287</strain>
    </source>
</reference>
<dbReference type="Pfam" id="PF07786">
    <property type="entry name" value="HGSNAT_cat"/>
    <property type="match status" value="1"/>
</dbReference>
<keyword evidence="6" id="KW-1185">Reference proteome</keyword>
<feature type="transmembrane region" description="Helical" evidence="1">
    <location>
        <begin position="327"/>
        <end position="347"/>
    </location>
</feature>
<dbReference type="InterPro" id="IPR012429">
    <property type="entry name" value="HGSNAT_cat"/>
</dbReference>
<protein>
    <submittedName>
        <fullName evidence="3 4">Membrane protein</fullName>
    </submittedName>
</protein>
<reference evidence="4 5" key="3">
    <citation type="submission" date="2020-08" db="EMBL/GenBank/DDBJ databases">
        <title>Genomic Encyclopedia of Type Strains, Phase IV (KMG-IV): sequencing the most valuable type-strain genomes for metagenomic binning, comparative biology and taxonomic classification.</title>
        <authorList>
            <person name="Goeker M."/>
        </authorList>
    </citation>
    <scope>NUCLEOTIDE SEQUENCE [LARGE SCALE GENOMIC DNA]</scope>
    <source>
        <strain evidence="4 5">DSM 100774</strain>
    </source>
</reference>
<feature type="transmembrane region" description="Helical" evidence="1">
    <location>
        <begin position="367"/>
        <end position="387"/>
    </location>
</feature>
<comment type="caution">
    <text evidence="4">The sequence shown here is derived from an EMBL/GenBank/DDBJ whole genome shotgun (WGS) entry which is preliminary data.</text>
</comment>
<feature type="transmembrane region" description="Helical" evidence="1">
    <location>
        <begin position="157"/>
        <end position="175"/>
    </location>
</feature>
<keyword evidence="1" id="KW-0472">Membrane</keyword>
<dbReference type="Proteomes" id="UP000532273">
    <property type="component" value="Unassembled WGS sequence"/>
</dbReference>
<gene>
    <name evidence="3" type="ORF">GCM10007422_20150</name>
    <name evidence="4" type="ORF">GGQ60_000870</name>
</gene>
<reference evidence="6" key="2">
    <citation type="journal article" date="2019" name="Int. J. Syst. Evol. Microbiol.">
        <title>The Global Catalogue of Microorganisms (GCM) 10K type strain sequencing project: providing services to taxonomists for standard genome sequencing and annotation.</title>
        <authorList>
            <consortium name="The Broad Institute Genomics Platform"/>
            <consortium name="The Broad Institute Genome Sequencing Center for Infectious Disease"/>
            <person name="Wu L."/>
            <person name="Ma J."/>
        </authorList>
    </citation>
    <scope>NUCLEOTIDE SEQUENCE [LARGE SCALE GENOMIC DNA]</scope>
    <source>
        <strain evidence="6">CGMCC 1.15287</strain>
    </source>
</reference>
<dbReference type="PANTHER" id="PTHR40407">
    <property type="entry name" value="MEMBRANE PROTEIN-LIKE PROTEIN"/>
    <property type="match status" value="1"/>
</dbReference>
<evidence type="ECO:0000313" key="5">
    <source>
        <dbReference type="Proteomes" id="UP000532273"/>
    </source>
</evidence>
<feature type="transmembrane region" description="Helical" evidence="1">
    <location>
        <begin position="71"/>
        <end position="92"/>
    </location>
</feature>
<feature type="transmembrane region" description="Helical" evidence="1">
    <location>
        <begin position="205"/>
        <end position="229"/>
    </location>
</feature>
<dbReference type="EMBL" id="JACIEF010000001">
    <property type="protein sequence ID" value="MBB4106910.1"/>
    <property type="molecule type" value="Genomic_DNA"/>
</dbReference>
<feature type="transmembrane region" description="Helical" evidence="1">
    <location>
        <begin position="131"/>
        <end position="150"/>
    </location>
</feature>
<evidence type="ECO:0000313" key="6">
    <source>
        <dbReference type="Proteomes" id="UP000642938"/>
    </source>
</evidence>
<feature type="transmembrane region" description="Helical" evidence="1">
    <location>
        <begin position="104"/>
        <end position="125"/>
    </location>
</feature>
<name>A0A7W6KA37_9SPHI</name>
<organism evidence="4 5">
    <name type="scientific">Pedobacter zeae</name>
    <dbReference type="NCBI Taxonomy" id="1737356"/>
    <lineage>
        <taxon>Bacteria</taxon>
        <taxon>Pseudomonadati</taxon>
        <taxon>Bacteroidota</taxon>
        <taxon>Sphingobacteriia</taxon>
        <taxon>Sphingobacteriales</taxon>
        <taxon>Sphingobacteriaceae</taxon>
        <taxon>Pedobacter</taxon>
    </lineage>
</organism>
<keyword evidence="1" id="KW-0812">Transmembrane</keyword>
<evidence type="ECO:0000313" key="3">
    <source>
        <dbReference type="EMBL" id="GGH04513.1"/>
    </source>
</evidence>
<proteinExistence type="predicted"/>
<feature type="domain" description="Heparan-alpha-glucosaminide N-acetyltransferase catalytic" evidence="2">
    <location>
        <begin position="23"/>
        <end position="262"/>
    </location>
</feature>
<feature type="transmembrane region" description="Helical" evidence="1">
    <location>
        <begin position="290"/>
        <end position="307"/>
    </location>
</feature>
<dbReference type="PANTHER" id="PTHR40407:SF1">
    <property type="entry name" value="HEPARAN-ALPHA-GLUCOSAMINIDE N-ACETYLTRANSFERASE CATALYTIC DOMAIN-CONTAINING PROTEIN"/>
    <property type="match status" value="1"/>
</dbReference>
<reference evidence="3" key="1">
    <citation type="journal article" date="2014" name="Int. J. Syst. Evol. Microbiol.">
        <title>Complete genome of a new Firmicutes species belonging to the dominant human colonic microbiota ('Ruminococcus bicirculans') reveals two chromosomes and a selective capacity to utilize plant glucans.</title>
        <authorList>
            <consortium name="NISC Comparative Sequencing Program"/>
            <person name="Wegmann U."/>
            <person name="Louis P."/>
            <person name="Goesmann A."/>
            <person name="Henrissat B."/>
            <person name="Duncan S.H."/>
            <person name="Flint H.J."/>
        </authorList>
    </citation>
    <scope>NUCLEOTIDE SEQUENCE</scope>
    <source>
        <strain evidence="3">CGMCC 1.15287</strain>
    </source>
</reference>
<sequence length="407" mass="46629">MEFVSLLTKLLAMDAAQTTRSKRILSIDILRGLVMIIMALDHTRDFFHIGAMTGDPLNPDTTTGMLFFTRWITHFCAPTFVFLSGLSAYLSAQHKTPGSASSFLAKRGLWLIFVELVIITFGLTFNPGYNFLILQVIWAIGTSMIFLAIFSRLSYKVVFIVGLLLVFGHNLFNLFPAPVDPDGGLLLKVFFTASGTVVPLSGKHFIYVFYAILPWTGIMFIGYGVGYWFKKDYAAEHRQRNLFIAGLFAILVFISLRLINIYGDPAPRKEYHDLFKNLLAFFNVSKYPPSLQYACMTLGPAMLFLAVTEKVNNWFTKVTSVYGAVPFFYYVLHFYLLHTLLVIVFFATGHGTKEIVQVPFMFRPAIFGFHLPLVYLIWLAVVASLYWPCRWFKRYKETHRQWWLSYV</sequence>
<dbReference type="Proteomes" id="UP000642938">
    <property type="component" value="Unassembled WGS sequence"/>
</dbReference>
<evidence type="ECO:0000313" key="4">
    <source>
        <dbReference type="EMBL" id="MBB4106910.1"/>
    </source>
</evidence>
<dbReference type="AlphaFoldDB" id="A0A7W6KA37"/>
<keyword evidence="1" id="KW-1133">Transmembrane helix</keyword>
<evidence type="ECO:0000259" key="2">
    <source>
        <dbReference type="Pfam" id="PF07786"/>
    </source>
</evidence>
<dbReference type="EMBL" id="BMHZ01000002">
    <property type="protein sequence ID" value="GGH04513.1"/>
    <property type="molecule type" value="Genomic_DNA"/>
</dbReference>
<accession>A0A7W6KA37</accession>
<evidence type="ECO:0000256" key="1">
    <source>
        <dbReference type="SAM" id="Phobius"/>
    </source>
</evidence>